<proteinExistence type="predicted"/>
<name>A0AAJ0DBK3_9PEZI</name>
<evidence type="ECO:0000256" key="1">
    <source>
        <dbReference type="SAM" id="MobiDB-lite"/>
    </source>
</evidence>
<keyword evidence="3" id="KW-1185">Reference proteome</keyword>
<comment type="caution">
    <text evidence="2">The sequence shown here is derived from an EMBL/GenBank/DDBJ whole genome shotgun (WGS) entry which is preliminary data.</text>
</comment>
<dbReference type="AlphaFoldDB" id="A0AAJ0DBK3"/>
<dbReference type="Proteomes" id="UP001271007">
    <property type="component" value="Unassembled WGS sequence"/>
</dbReference>
<feature type="region of interest" description="Disordered" evidence="1">
    <location>
        <begin position="1"/>
        <end position="67"/>
    </location>
</feature>
<gene>
    <name evidence="2" type="ORF">LTR09_007997</name>
</gene>
<evidence type="ECO:0000313" key="2">
    <source>
        <dbReference type="EMBL" id="KAK3050919.1"/>
    </source>
</evidence>
<sequence length="385" mass="44305">MPPKKRTLKETNPNIEQQHSSKHRKSSEQNTGSENQDDPARVAEADAEKQQADPTEQNNEEERKFDEYVCMPQPYWDMQEEREHALADENCDETDEDELHEAYKKQFDTLNGKPAADLPEHKWVMMRQSVRMLNDWRNKGDYCCPDSFGMYVYNDFHANGMFDLVEKALRDFNAKWTKKNRNLHQMWAVIAMLGHWIHDSEFGIVSMIDDGDRCYEFFPLLGFAFITALEAVDTAGQLHEGSDIRDLGLVMSLFADWRLEDGLADGEDLEISWRETVVAYAKKASIDLEAIRPHAMKPVLEDSKDVQPVRAAPKSKAADRWGFKKMLTSYKKDQGLARDAPFKGGPTFDITKWTRAERAQYAFDKKDPLADIPIKELKNDGIMLG</sequence>
<evidence type="ECO:0000313" key="3">
    <source>
        <dbReference type="Proteomes" id="UP001271007"/>
    </source>
</evidence>
<reference evidence="2" key="1">
    <citation type="submission" date="2023-04" db="EMBL/GenBank/DDBJ databases">
        <title>Black Yeasts Isolated from many extreme environments.</title>
        <authorList>
            <person name="Coleine C."/>
            <person name="Stajich J.E."/>
            <person name="Selbmann L."/>
        </authorList>
    </citation>
    <scope>NUCLEOTIDE SEQUENCE</scope>
    <source>
        <strain evidence="2">CCFEE 5312</strain>
    </source>
</reference>
<protein>
    <submittedName>
        <fullName evidence="2">Uncharacterized protein</fullName>
    </submittedName>
</protein>
<accession>A0AAJ0DBK3</accession>
<dbReference type="EMBL" id="JAWDJX010000029">
    <property type="protein sequence ID" value="KAK3050919.1"/>
    <property type="molecule type" value="Genomic_DNA"/>
</dbReference>
<organism evidence="2 3">
    <name type="scientific">Extremus antarcticus</name>
    <dbReference type="NCBI Taxonomy" id="702011"/>
    <lineage>
        <taxon>Eukaryota</taxon>
        <taxon>Fungi</taxon>
        <taxon>Dikarya</taxon>
        <taxon>Ascomycota</taxon>
        <taxon>Pezizomycotina</taxon>
        <taxon>Dothideomycetes</taxon>
        <taxon>Dothideomycetidae</taxon>
        <taxon>Mycosphaerellales</taxon>
        <taxon>Extremaceae</taxon>
        <taxon>Extremus</taxon>
    </lineage>
</organism>
<feature type="compositionally biased region" description="Basic and acidic residues" evidence="1">
    <location>
        <begin position="38"/>
        <end position="51"/>
    </location>
</feature>